<dbReference type="Pfam" id="PF13976">
    <property type="entry name" value="gag_pre-integrs"/>
    <property type="match status" value="1"/>
</dbReference>
<dbReference type="PROSITE" id="PS50994">
    <property type="entry name" value="INTEGRASE"/>
    <property type="match status" value="1"/>
</dbReference>
<dbReference type="AlphaFoldDB" id="A0A151SZS5"/>
<keyword evidence="3" id="KW-1185">Reference proteome</keyword>
<dbReference type="PANTHER" id="PTHR42648">
    <property type="entry name" value="TRANSPOSASE, PUTATIVE-RELATED"/>
    <property type="match status" value="1"/>
</dbReference>
<dbReference type="PANTHER" id="PTHR42648:SF21">
    <property type="entry name" value="CYSTEINE-RICH RLK (RECEPTOR-LIKE PROTEIN KINASE) 8"/>
    <property type="match status" value="1"/>
</dbReference>
<dbReference type="InterPro" id="IPR036397">
    <property type="entry name" value="RNaseH_sf"/>
</dbReference>
<dbReference type="SUPFAM" id="SSF53098">
    <property type="entry name" value="Ribonuclease H-like"/>
    <property type="match status" value="1"/>
</dbReference>
<dbReference type="InterPro" id="IPR039537">
    <property type="entry name" value="Retrotran_Ty1/copia-like"/>
</dbReference>
<dbReference type="Gramene" id="C.cajan_15251.t">
    <property type="protein sequence ID" value="C.cajan_15251.t"/>
    <property type="gene ID" value="C.cajan_15251"/>
</dbReference>
<reference evidence="2 3" key="1">
    <citation type="journal article" date="2012" name="Nat. Biotechnol.">
        <title>Draft genome sequence of pigeonpea (Cajanus cajan), an orphan legume crop of resource-poor farmers.</title>
        <authorList>
            <person name="Varshney R.K."/>
            <person name="Chen W."/>
            <person name="Li Y."/>
            <person name="Bharti A.K."/>
            <person name="Saxena R.K."/>
            <person name="Schlueter J.A."/>
            <person name="Donoghue M.T."/>
            <person name="Azam S."/>
            <person name="Fan G."/>
            <person name="Whaley A.M."/>
            <person name="Farmer A.D."/>
            <person name="Sheridan J."/>
            <person name="Iwata A."/>
            <person name="Tuteja R."/>
            <person name="Penmetsa R.V."/>
            <person name="Wu W."/>
            <person name="Upadhyaya H.D."/>
            <person name="Yang S.P."/>
            <person name="Shah T."/>
            <person name="Saxena K.B."/>
            <person name="Michael T."/>
            <person name="McCombie W.R."/>
            <person name="Yang B."/>
            <person name="Zhang G."/>
            <person name="Yang H."/>
            <person name="Wang J."/>
            <person name="Spillane C."/>
            <person name="Cook D.R."/>
            <person name="May G.D."/>
            <person name="Xu X."/>
            <person name="Jackson S.A."/>
        </authorList>
    </citation>
    <scope>NUCLEOTIDE SEQUENCE [LARGE SCALE GENOMIC DNA]</scope>
    <source>
        <strain evidence="3">cv. Asha</strain>
    </source>
</reference>
<evidence type="ECO:0000313" key="3">
    <source>
        <dbReference type="Proteomes" id="UP000075243"/>
    </source>
</evidence>
<gene>
    <name evidence="2" type="ORF">KK1_015692</name>
</gene>
<dbReference type="EMBL" id="CM003612">
    <property type="protein sequence ID" value="KYP60241.1"/>
    <property type="molecule type" value="Genomic_DNA"/>
</dbReference>
<proteinExistence type="predicted"/>
<dbReference type="InterPro" id="IPR001584">
    <property type="entry name" value="Integrase_cat-core"/>
</dbReference>
<organism evidence="2 3">
    <name type="scientific">Cajanus cajan</name>
    <name type="common">Pigeon pea</name>
    <name type="synonym">Cajanus indicus</name>
    <dbReference type="NCBI Taxonomy" id="3821"/>
    <lineage>
        <taxon>Eukaryota</taxon>
        <taxon>Viridiplantae</taxon>
        <taxon>Streptophyta</taxon>
        <taxon>Embryophyta</taxon>
        <taxon>Tracheophyta</taxon>
        <taxon>Spermatophyta</taxon>
        <taxon>Magnoliopsida</taxon>
        <taxon>eudicotyledons</taxon>
        <taxon>Gunneridae</taxon>
        <taxon>Pentapetalae</taxon>
        <taxon>rosids</taxon>
        <taxon>fabids</taxon>
        <taxon>Fabales</taxon>
        <taxon>Fabaceae</taxon>
        <taxon>Papilionoideae</taxon>
        <taxon>50 kb inversion clade</taxon>
        <taxon>NPAAA clade</taxon>
        <taxon>indigoferoid/millettioid clade</taxon>
        <taxon>Phaseoleae</taxon>
        <taxon>Cajanus</taxon>
    </lineage>
</organism>
<dbReference type="InterPro" id="IPR012337">
    <property type="entry name" value="RNaseH-like_sf"/>
</dbReference>
<evidence type="ECO:0000259" key="1">
    <source>
        <dbReference type="PROSITE" id="PS50994"/>
    </source>
</evidence>
<dbReference type="Gene3D" id="3.30.420.10">
    <property type="entry name" value="Ribonuclease H-like superfamily/Ribonuclease H"/>
    <property type="match status" value="1"/>
</dbReference>
<dbReference type="Pfam" id="PF00665">
    <property type="entry name" value="rve"/>
    <property type="match status" value="1"/>
</dbReference>
<name>A0A151SZS5_CAJCA</name>
<sequence>MKIFIEAIDIAIWDTIENGPYIPMDEESDGKRERHWSKWSDDEKKRAQYDYRAKNIITSTLSLDEFFRIFQCKSSKEMWDTLQVTHEGTNDVKRSRKHTLINNIYMLYLEHSITISNTKCLITKEDNVWLWHRRTAYIHMNHLNKLSIEELVVGLPKLKFRKDKLCDSYQKGKQVKVSFKSKNMISTSRPLQLIHMDLFGLSRTMSLGGNSYGLVMVDDYSRFTWLMFLATKSEAFNAFKKFAKLVQNEKNTNIILIRSDHGEEFQNVLFKLDESRIITRNKARLVAKGCRHPISSGGKQTTR</sequence>
<accession>A0A151SZS5</accession>
<dbReference type="Proteomes" id="UP000075243">
    <property type="component" value="Chromosome 10"/>
</dbReference>
<dbReference type="GO" id="GO:0015074">
    <property type="term" value="P:DNA integration"/>
    <property type="evidence" value="ECO:0007669"/>
    <property type="project" value="InterPro"/>
</dbReference>
<dbReference type="Pfam" id="PF14223">
    <property type="entry name" value="Retrotran_gag_2"/>
    <property type="match status" value="1"/>
</dbReference>
<dbReference type="GO" id="GO:0003676">
    <property type="term" value="F:nucleic acid binding"/>
    <property type="evidence" value="ECO:0007669"/>
    <property type="project" value="InterPro"/>
</dbReference>
<evidence type="ECO:0000313" key="2">
    <source>
        <dbReference type="EMBL" id="KYP60241.1"/>
    </source>
</evidence>
<feature type="domain" description="Integrase catalytic" evidence="1">
    <location>
        <begin position="186"/>
        <end position="303"/>
    </location>
</feature>
<protein>
    <submittedName>
        <fullName evidence="2">Retrovirus-related Pol polyprotein from transposon TNT 1-94</fullName>
    </submittedName>
</protein>
<dbReference type="InterPro" id="IPR025724">
    <property type="entry name" value="GAG-pre-integrase_dom"/>
</dbReference>